<gene>
    <name evidence="2" type="ORF">DFR24_2247</name>
</gene>
<dbReference type="RefSeq" id="WP_133881319.1">
    <property type="nucleotide sequence ID" value="NZ_MWIN01000036.1"/>
</dbReference>
<dbReference type="EMBL" id="SOBT01000008">
    <property type="protein sequence ID" value="TDU32839.1"/>
    <property type="molecule type" value="Genomic_DNA"/>
</dbReference>
<dbReference type="OrthoDB" id="9131804at2"/>
<organism evidence="2 3">
    <name type="scientific">Panacagrimonas perspica</name>
    <dbReference type="NCBI Taxonomy" id="381431"/>
    <lineage>
        <taxon>Bacteria</taxon>
        <taxon>Pseudomonadati</taxon>
        <taxon>Pseudomonadota</taxon>
        <taxon>Gammaproteobacteria</taxon>
        <taxon>Nevskiales</taxon>
        <taxon>Nevskiaceae</taxon>
        <taxon>Panacagrimonas</taxon>
    </lineage>
</organism>
<evidence type="ECO:0000256" key="1">
    <source>
        <dbReference type="SAM" id="MobiDB-lite"/>
    </source>
</evidence>
<dbReference type="InterPro" id="IPR036390">
    <property type="entry name" value="WH_DNA-bd_sf"/>
</dbReference>
<evidence type="ECO:0000313" key="2">
    <source>
        <dbReference type="EMBL" id="TDU32839.1"/>
    </source>
</evidence>
<keyword evidence="3" id="KW-1185">Reference proteome</keyword>
<protein>
    <submittedName>
        <fullName evidence="2">Helix-turn-helix protein</fullName>
    </submittedName>
</protein>
<reference evidence="2 3" key="1">
    <citation type="submission" date="2019-03" db="EMBL/GenBank/DDBJ databases">
        <title>Genomic Encyclopedia of Type Strains, Phase IV (KMG-IV): sequencing the most valuable type-strain genomes for metagenomic binning, comparative biology and taxonomic classification.</title>
        <authorList>
            <person name="Goeker M."/>
        </authorList>
    </citation>
    <scope>NUCLEOTIDE SEQUENCE [LARGE SCALE GENOMIC DNA]</scope>
    <source>
        <strain evidence="2 3">DSM 26377</strain>
    </source>
</reference>
<proteinExistence type="predicted"/>
<feature type="compositionally biased region" description="Basic and acidic residues" evidence="1">
    <location>
        <begin position="136"/>
        <end position="145"/>
    </location>
</feature>
<dbReference type="SUPFAM" id="SSF46785">
    <property type="entry name" value="Winged helix' DNA-binding domain"/>
    <property type="match status" value="1"/>
</dbReference>
<comment type="caution">
    <text evidence="2">The sequence shown here is derived from an EMBL/GenBank/DDBJ whole genome shotgun (WGS) entry which is preliminary data.</text>
</comment>
<sequence length="145" mass="16182">MEQVTKVAELSEKKLSEKWGVAINPGFVAIPNMLLMHQGRIGLTDGELVTLQHLLMAWWRGDERPFVRPETIAKRTGASPRTVQRHVRSLEGLGLIRRINATRREPVKYDLGGTLAKLTALAKANPPKPASDTVQEELHQTEAPF</sequence>
<dbReference type="Gene3D" id="1.10.10.10">
    <property type="entry name" value="Winged helix-like DNA-binding domain superfamily/Winged helix DNA-binding domain"/>
    <property type="match status" value="1"/>
</dbReference>
<evidence type="ECO:0000313" key="3">
    <source>
        <dbReference type="Proteomes" id="UP000295341"/>
    </source>
</evidence>
<feature type="region of interest" description="Disordered" evidence="1">
    <location>
        <begin position="124"/>
        <end position="145"/>
    </location>
</feature>
<dbReference type="Proteomes" id="UP000295341">
    <property type="component" value="Unassembled WGS sequence"/>
</dbReference>
<accession>A0A4S3JZB6</accession>
<dbReference type="Pfam" id="PF13730">
    <property type="entry name" value="HTH_36"/>
    <property type="match status" value="1"/>
</dbReference>
<name>A0A4S3JZB6_9GAMM</name>
<dbReference type="AlphaFoldDB" id="A0A4S3JZB6"/>
<dbReference type="InterPro" id="IPR036388">
    <property type="entry name" value="WH-like_DNA-bd_sf"/>
</dbReference>